<proteinExistence type="inferred from homology"/>
<evidence type="ECO:0000259" key="8">
    <source>
        <dbReference type="Pfam" id="PF14322"/>
    </source>
</evidence>
<evidence type="ECO:0000256" key="6">
    <source>
        <dbReference type="SAM" id="SignalP"/>
    </source>
</evidence>
<dbReference type="Gene3D" id="1.25.40.390">
    <property type="match status" value="1"/>
</dbReference>
<name>A0A437KRA3_9FLAO</name>
<protein>
    <submittedName>
        <fullName evidence="9">RagB/SusD family nutrient uptake outer membrane protein</fullName>
    </submittedName>
</protein>
<dbReference type="GO" id="GO:0009279">
    <property type="term" value="C:cell outer membrane"/>
    <property type="evidence" value="ECO:0007669"/>
    <property type="project" value="UniProtKB-SubCell"/>
</dbReference>
<dbReference type="Pfam" id="PF14322">
    <property type="entry name" value="SusD-like_3"/>
    <property type="match status" value="1"/>
</dbReference>
<dbReference type="InterPro" id="IPR011990">
    <property type="entry name" value="TPR-like_helical_dom_sf"/>
</dbReference>
<evidence type="ECO:0000256" key="1">
    <source>
        <dbReference type="ARBA" id="ARBA00004442"/>
    </source>
</evidence>
<keyword evidence="10" id="KW-1185">Reference proteome</keyword>
<dbReference type="AlphaFoldDB" id="A0A437KRA3"/>
<organism evidence="9 10">
    <name type="scientific">Flavobacterium sufflavum</name>
    <dbReference type="NCBI Taxonomy" id="1921138"/>
    <lineage>
        <taxon>Bacteria</taxon>
        <taxon>Pseudomonadati</taxon>
        <taxon>Bacteroidota</taxon>
        <taxon>Flavobacteriia</taxon>
        <taxon>Flavobacteriales</taxon>
        <taxon>Flavobacteriaceae</taxon>
        <taxon>Flavobacterium</taxon>
    </lineage>
</organism>
<feature type="chain" id="PRO_5019336915" evidence="6">
    <location>
        <begin position="25"/>
        <end position="668"/>
    </location>
</feature>
<evidence type="ECO:0000256" key="2">
    <source>
        <dbReference type="ARBA" id="ARBA00006275"/>
    </source>
</evidence>
<evidence type="ECO:0000256" key="3">
    <source>
        <dbReference type="ARBA" id="ARBA00022729"/>
    </source>
</evidence>
<keyword evidence="4" id="KW-0472">Membrane</keyword>
<evidence type="ECO:0000313" key="9">
    <source>
        <dbReference type="EMBL" id="RVT74439.1"/>
    </source>
</evidence>
<dbReference type="Pfam" id="PF07980">
    <property type="entry name" value="SusD_RagB"/>
    <property type="match status" value="1"/>
</dbReference>
<dbReference type="EMBL" id="SACJ01000008">
    <property type="protein sequence ID" value="RVT74439.1"/>
    <property type="molecule type" value="Genomic_DNA"/>
</dbReference>
<comment type="subcellular location">
    <subcellularLocation>
        <location evidence="1">Cell outer membrane</location>
    </subcellularLocation>
</comment>
<comment type="similarity">
    <text evidence="2">Belongs to the SusD family.</text>
</comment>
<dbReference type="PROSITE" id="PS51257">
    <property type="entry name" value="PROKAR_LIPOPROTEIN"/>
    <property type="match status" value="1"/>
</dbReference>
<gene>
    <name evidence="9" type="ORF">EOD40_13085</name>
</gene>
<evidence type="ECO:0000313" key="10">
    <source>
        <dbReference type="Proteomes" id="UP000285211"/>
    </source>
</evidence>
<dbReference type="Proteomes" id="UP000285211">
    <property type="component" value="Unassembled WGS sequence"/>
</dbReference>
<evidence type="ECO:0000256" key="4">
    <source>
        <dbReference type="ARBA" id="ARBA00023136"/>
    </source>
</evidence>
<feature type="domain" description="RagB/SusD" evidence="7">
    <location>
        <begin position="308"/>
        <end position="657"/>
    </location>
</feature>
<evidence type="ECO:0000259" key="7">
    <source>
        <dbReference type="Pfam" id="PF07980"/>
    </source>
</evidence>
<evidence type="ECO:0000256" key="5">
    <source>
        <dbReference type="ARBA" id="ARBA00023237"/>
    </source>
</evidence>
<keyword evidence="5" id="KW-0998">Cell outer membrane</keyword>
<dbReference type="SUPFAM" id="SSF48452">
    <property type="entry name" value="TPR-like"/>
    <property type="match status" value="1"/>
</dbReference>
<comment type="caution">
    <text evidence="9">The sequence shown here is derived from an EMBL/GenBank/DDBJ whole genome shotgun (WGS) entry which is preliminary data.</text>
</comment>
<feature type="domain" description="SusD-like N-terminal" evidence="8">
    <location>
        <begin position="117"/>
        <end position="239"/>
    </location>
</feature>
<dbReference type="InterPro" id="IPR012944">
    <property type="entry name" value="SusD_RagB_dom"/>
</dbReference>
<feature type="signal peptide" evidence="6">
    <location>
        <begin position="1"/>
        <end position="24"/>
    </location>
</feature>
<sequence>MTMKNIKINIVLGALLTMFLGSCSDDFLAEKEDLTGVNEQVYQEPILGKAYVDYIYKSILPANNTAVFTYDLAVNSDDFCQTTDELPGEVNWNKFWAKPGTNTDANCLTYIGPPINSSIANTVYTRLRQINLFLDNIDKYGMAEADKNPLKGQMYFWRAWQYFDLVRIYGGVPLVLTAQSSIGGNQDIKTPRSSTSACIEQIVADLDMAKNLLPGKWDATEWGRITSGAAAAMKGRVLLTWASPQFNRTDDVSRWQRAYDANTEAKALLEQNGFGLYNTGGFANGAAWENMWFAEAGNPEAVIVYGFNNTTSSNVLRNNGWEKACRSKTLGGSGAIGATKQIMDAFPMKDGKAPGVSTTYPYSLQTFYKNRDPRFYKSFVYNGAPWAYAEDANFKQFTYYWHKTAPANATVLPTGFTETLGTVNTNVYVRKGVNPKASNATNFQYSGTDYMEMRFAEVLLNLAESAIGVNKLAEGKALIAKVRERAGIESNGGTFGLDNVITRDQHFAAAINERKVELAYESKRFWDLRRWMLFNDDFGTCTRLNQTPIHGMRRQGLFFIAQKNGANYVGNADPFLPVNGVAPVADRNPATYPAGITTYDQYVDYFYTNYLKVVVKDNIEASATIPWTFTWYNQYYFFGLPANALNTALYLGQTSGWSGGTSTFDPLQ</sequence>
<accession>A0A437KRA3</accession>
<keyword evidence="3 6" id="KW-0732">Signal</keyword>
<dbReference type="OrthoDB" id="5694214at2"/>
<dbReference type="InterPro" id="IPR033985">
    <property type="entry name" value="SusD-like_N"/>
</dbReference>
<reference evidence="9 10" key="1">
    <citation type="submission" date="2019-01" db="EMBL/GenBank/DDBJ databases">
        <authorList>
            <person name="Chen W.-M."/>
        </authorList>
    </citation>
    <scope>NUCLEOTIDE SEQUENCE [LARGE SCALE GENOMIC DNA]</scope>
    <source>
        <strain evidence="9 10">BBQ-12</strain>
    </source>
</reference>